<dbReference type="PANTHER" id="PTHR10188:SF6">
    <property type="entry name" value="N(4)-(BETA-N-ACETYLGLUCOSAMINYL)-L-ASPARAGINASE"/>
    <property type="match status" value="1"/>
</dbReference>
<evidence type="ECO:0000313" key="2">
    <source>
        <dbReference type="Proteomes" id="UP000829476"/>
    </source>
</evidence>
<dbReference type="SUPFAM" id="SSF56235">
    <property type="entry name" value="N-terminal nucleophile aminohydrolases (Ntn hydrolases)"/>
    <property type="match status" value="1"/>
</dbReference>
<sequence>MINRRKFITNAALSTAAIGTLSACVDNGYPGAAKKETAAKKVKKPVIISTWNHGMPANEEAWKILEKGGTALDAVEAGVKTAEANPDEMSVGYGGLPDREGKVTLDACIMDHNSRSGSVAFLQGIMHPISVARKVMEETPHVMLVGEGAKQFALTQGFKTQNLLTEKAQKAYENWLENSEYKPVINIENHDTISSLALDEHGNLSGACTTSGAAWKMHGRVGDSPIIGAGLFLDNEVGGAAATGLGEAVIRTAGSAMVVELMRQGKSPAEACKEIVERIYNLHRNQPEFDYLQVGFIALNKNGEYGGYCLRKGFNYAVYDKEEGSRLIDAEFKI</sequence>
<keyword evidence="2" id="KW-1185">Reference proteome</keyword>
<dbReference type="Pfam" id="PF01112">
    <property type="entry name" value="Asparaginase_2"/>
    <property type="match status" value="1"/>
</dbReference>
<dbReference type="EMBL" id="CP094326">
    <property type="protein sequence ID" value="UNY99204.1"/>
    <property type="molecule type" value="Genomic_DNA"/>
</dbReference>
<dbReference type="InterPro" id="IPR029055">
    <property type="entry name" value="Ntn_hydrolases_N"/>
</dbReference>
<dbReference type="PANTHER" id="PTHR10188">
    <property type="entry name" value="L-ASPARAGINASE"/>
    <property type="match status" value="1"/>
</dbReference>
<dbReference type="CDD" id="cd04513">
    <property type="entry name" value="Glycosylasparaginase"/>
    <property type="match status" value="1"/>
</dbReference>
<gene>
    <name evidence="1" type="ORF">MQE36_02375</name>
</gene>
<organism evidence="1 2">
    <name type="scientific">Zhouia spongiae</name>
    <dbReference type="NCBI Taxonomy" id="2202721"/>
    <lineage>
        <taxon>Bacteria</taxon>
        <taxon>Pseudomonadati</taxon>
        <taxon>Bacteroidota</taxon>
        <taxon>Flavobacteriia</taxon>
        <taxon>Flavobacteriales</taxon>
        <taxon>Flavobacteriaceae</taxon>
        <taxon>Zhouia</taxon>
    </lineage>
</organism>
<dbReference type="InterPro" id="IPR000246">
    <property type="entry name" value="Peptidase_T2"/>
</dbReference>
<dbReference type="RefSeq" id="WP_242937604.1">
    <property type="nucleotide sequence ID" value="NZ_CP094326.1"/>
</dbReference>
<name>A0ABY3YNT9_9FLAO</name>
<proteinExistence type="predicted"/>
<dbReference type="Proteomes" id="UP000829476">
    <property type="component" value="Chromosome"/>
</dbReference>
<accession>A0ABY3YNT9</accession>
<protein>
    <submittedName>
        <fullName evidence="1">N(4)-(Beta-N-acetylglucosaminyl)-L-asparaginase</fullName>
    </submittedName>
</protein>
<dbReference type="Gene3D" id="3.60.20.30">
    <property type="entry name" value="(Glycosyl)asparaginase"/>
    <property type="match status" value="1"/>
</dbReference>
<reference evidence="1 2" key="1">
    <citation type="journal article" date="2018" name="Int. J. Syst. Evol. Microbiol.">
        <title>Zhouia spongiae sp. nov., isolated from a marine sponge.</title>
        <authorList>
            <person name="Zhuang L."/>
            <person name="Lin B."/>
            <person name="Qin F."/>
            <person name="Luo L."/>
        </authorList>
    </citation>
    <scope>NUCLEOTIDE SEQUENCE [LARGE SCALE GENOMIC DNA]</scope>
    <source>
        <strain evidence="1 2">HN-Y44</strain>
    </source>
</reference>
<dbReference type="PROSITE" id="PS51257">
    <property type="entry name" value="PROKAR_LIPOPROTEIN"/>
    <property type="match status" value="1"/>
</dbReference>
<evidence type="ECO:0000313" key="1">
    <source>
        <dbReference type="EMBL" id="UNY99204.1"/>
    </source>
</evidence>